<accession>A0A0L6VTP6</accession>
<evidence type="ECO:0000313" key="2">
    <source>
        <dbReference type="EMBL" id="KNZ64073.1"/>
    </source>
</evidence>
<keyword evidence="1" id="KW-0812">Transmembrane</keyword>
<dbReference type="VEuPathDB" id="FungiDB:VP01_106g2"/>
<name>A0A0L6VTP6_9BASI</name>
<keyword evidence="1" id="KW-1133">Transmembrane helix</keyword>
<comment type="caution">
    <text evidence="2">The sequence shown here is derived from an EMBL/GenBank/DDBJ whole genome shotgun (WGS) entry which is preliminary data.</text>
</comment>
<organism evidence="2 3">
    <name type="scientific">Puccinia sorghi</name>
    <dbReference type="NCBI Taxonomy" id="27349"/>
    <lineage>
        <taxon>Eukaryota</taxon>
        <taxon>Fungi</taxon>
        <taxon>Dikarya</taxon>
        <taxon>Basidiomycota</taxon>
        <taxon>Pucciniomycotina</taxon>
        <taxon>Pucciniomycetes</taxon>
        <taxon>Pucciniales</taxon>
        <taxon>Pucciniaceae</taxon>
        <taxon>Puccinia</taxon>
    </lineage>
</organism>
<feature type="transmembrane region" description="Helical" evidence="1">
    <location>
        <begin position="315"/>
        <end position="332"/>
    </location>
</feature>
<dbReference type="AlphaFoldDB" id="A0A0L6VTP6"/>
<keyword evidence="3" id="KW-1185">Reference proteome</keyword>
<sequence length="604" mass="69916">MIWLSVPVAHSLCISRTNHTYIKNKGVVPESNMMFPSPRLSSFNKFTQLGLNRTQDDQNQKFITALFAPFIEKWGVFELKSSLCRLTPKDYKNWTYLNDIKCKHTKCQLSKRASLLVRLHFRPLLFFNNFSLYATNQVKNMHLVINNGKVISCKGMDNYCNKKSQYCSGFVEYWTGYTKVVRDSVDDGEYYRLIQWQEHLGRANLRPQKRYNISGELLDLSGVHSGTMRTVEHMEVLMVSWKSYEAFQNSLTVFSAQSNALSCHRFVKLTNYKELILHVLGASNTHALLGKLELIINGIIIIEDNTQSQHTSYDYISLIQILYFIIMLLLIYKHEYYYRIVTTWEIAGQNKTHSPLKESSQLQFSLWTPQLGQYQLHRTITAGNNQSILYNCFLILSGLIFFLNFIPYLYMQHSPSIASAFSLYLTCCLYKEAILPLFSFSSPDPNISSPYTLYQSVYKKLNLIFEITPLLPYLKTLAIHPHLLYLTHNLSLLRSCAQSLIKALFSHITSHTTSQILSLKTLDSTAMCTHCLSRYTGAPDLYLTRQCVHFAFVFGLLVMMKSITLRCIKQFIAELTPWGKFCFYKWNDFFGVVSNDIGINKEEW</sequence>
<dbReference type="EMBL" id="LAVV01000777">
    <property type="protein sequence ID" value="KNZ64073.1"/>
    <property type="molecule type" value="Genomic_DNA"/>
</dbReference>
<proteinExistence type="predicted"/>
<dbReference type="Proteomes" id="UP000037035">
    <property type="component" value="Unassembled WGS sequence"/>
</dbReference>
<reference evidence="2 3" key="1">
    <citation type="submission" date="2015-08" db="EMBL/GenBank/DDBJ databases">
        <title>Next Generation Sequencing and Analysis of the Genome of Puccinia sorghi L Schw, the Causal Agent of Maize Common Rust.</title>
        <authorList>
            <person name="Rochi L."/>
            <person name="Burguener G."/>
            <person name="Darino M."/>
            <person name="Turjanski A."/>
            <person name="Kreff E."/>
            <person name="Dieguez M.J."/>
            <person name="Sacco F."/>
        </authorList>
    </citation>
    <scope>NUCLEOTIDE SEQUENCE [LARGE SCALE GENOMIC DNA]</scope>
    <source>
        <strain evidence="2 3">RO10H11247</strain>
    </source>
</reference>
<protein>
    <submittedName>
        <fullName evidence="2">Uncharacterized protein</fullName>
    </submittedName>
</protein>
<feature type="transmembrane region" description="Helical" evidence="1">
    <location>
        <begin position="388"/>
        <end position="410"/>
    </location>
</feature>
<gene>
    <name evidence="2" type="ORF">VP01_106g2</name>
</gene>
<evidence type="ECO:0000256" key="1">
    <source>
        <dbReference type="SAM" id="Phobius"/>
    </source>
</evidence>
<evidence type="ECO:0000313" key="3">
    <source>
        <dbReference type="Proteomes" id="UP000037035"/>
    </source>
</evidence>
<keyword evidence="1" id="KW-0472">Membrane</keyword>